<dbReference type="EMBL" id="FUYE01000005">
    <property type="protein sequence ID" value="SKA91657.1"/>
    <property type="molecule type" value="Genomic_DNA"/>
</dbReference>
<sequence length="298" mass="33455">MNARLLLLALLGSASFVSAQTLQVRTSDAVILKDKRITESSGLARSLRYPGVFWTHNDSGGEPCLFAINRQGQTLAKVRVPHAANFDWEDLTEGRDDQDRPCLFIGDIGDNLKFRASLQIYCVREPELPKDPDKEIESSEPEVWHLSYPDGRKNAECLMMHPLTRQLYLITKEESGHCALYQVPSKRGPGKGLTLIKICDLEFPARARKGKRPGMNSMTTSADFSPDGKRLVVATYSYLYEWTLSPKLPLEASLEQPPILIEPPLTKQMEAVCYDADAVTLWFTSEQLPAPLYRLSVK</sequence>
<keyword evidence="3" id="KW-1185">Reference proteome</keyword>
<reference evidence="3" key="1">
    <citation type="submission" date="2017-02" db="EMBL/GenBank/DDBJ databases">
        <authorList>
            <person name="Varghese N."/>
            <person name="Submissions S."/>
        </authorList>
    </citation>
    <scope>NUCLEOTIDE SEQUENCE [LARGE SCALE GENOMIC DNA]</scope>
    <source>
        <strain evidence="3">ATCC 700200</strain>
    </source>
</reference>
<protein>
    <recommendedName>
        <fullName evidence="4">WD40-like Beta Propeller Repeat</fullName>
    </recommendedName>
</protein>
<dbReference type="OrthoDB" id="9798438at2"/>
<gene>
    <name evidence="2" type="ORF">SAMN02745166_01767</name>
</gene>
<keyword evidence="1" id="KW-0732">Signal</keyword>
<dbReference type="AlphaFoldDB" id="A0A1T4XQ39"/>
<proteinExistence type="predicted"/>
<dbReference type="RefSeq" id="WP_078812956.1">
    <property type="nucleotide sequence ID" value="NZ_FUYE01000005.1"/>
</dbReference>
<evidence type="ECO:0000313" key="2">
    <source>
        <dbReference type="EMBL" id="SKA91657.1"/>
    </source>
</evidence>
<accession>A0A1T4XQ39</accession>
<feature type="chain" id="PRO_5013046656" description="WD40-like Beta Propeller Repeat" evidence="1">
    <location>
        <begin position="20"/>
        <end position="298"/>
    </location>
</feature>
<organism evidence="2 3">
    <name type="scientific">Prosthecobacter debontii</name>
    <dbReference type="NCBI Taxonomy" id="48467"/>
    <lineage>
        <taxon>Bacteria</taxon>
        <taxon>Pseudomonadati</taxon>
        <taxon>Verrucomicrobiota</taxon>
        <taxon>Verrucomicrobiia</taxon>
        <taxon>Verrucomicrobiales</taxon>
        <taxon>Verrucomicrobiaceae</taxon>
        <taxon>Prosthecobacter</taxon>
    </lineage>
</organism>
<dbReference type="Proteomes" id="UP000190774">
    <property type="component" value="Unassembled WGS sequence"/>
</dbReference>
<evidence type="ECO:0000313" key="3">
    <source>
        <dbReference type="Proteomes" id="UP000190774"/>
    </source>
</evidence>
<evidence type="ECO:0000256" key="1">
    <source>
        <dbReference type="SAM" id="SignalP"/>
    </source>
</evidence>
<feature type="signal peptide" evidence="1">
    <location>
        <begin position="1"/>
        <end position="19"/>
    </location>
</feature>
<dbReference type="STRING" id="48467.SAMN02745166_01767"/>
<dbReference type="SUPFAM" id="SSF75011">
    <property type="entry name" value="3-carboxy-cis,cis-mucoante lactonizing enzyme"/>
    <property type="match status" value="1"/>
</dbReference>
<evidence type="ECO:0008006" key="4">
    <source>
        <dbReference type="Google" id="ProtNLM"/>
    </source>
</evidence>
<name>A0A1T4XQ39_9BACT</name>